<sequence length="314" mass="34858">MNKWLPWIILIIIGFILPRFLGDYTLYVMSLSLVYIILTVGLNITLGYAGQISLCQASFMGIGAYTMALLLKQGWSFWLILPFSGLIPCFFGAILGFPALKWKDHYLALITLAFNIITFLVTQQEKDITGGPTGISNILRPSIGPLKFNSDANYYYLLLLFVILAILSSYWLINSKWGRAFEAIRQNELAAKAHGVSLLSYKLLAFALGAFYSGIGGALFASLLRYISPDSFTMFTSFEILIMTVIGGMGRIEGPIIGALLITIGPEVLRVAESFYLIIYSLILIFVMLFMRKGLVVVLDRVRGALSAAIEKKR</sequence>
<keyword evidence="3 6" id="KW-0812">Transmembrane</keyword>
<evidence type="ECO:0000256" key="6">
    <source>
        <dbReference type="SAM" id="Phobius"/>
    </source>
</evidence>
<dbReference type="Pfam" id="PF02653">
    <property type="entry name" value="BPD_transp_2"/>
    <property type="match status" value="1"/>
</dbReference>
<dbReference type="InterPro" id="IPR001851">
    <property type="entry name" value="ABC_transp_permease"/>
</dbReference>
<gene>
    <name evidence="7" type="ORF">HY730_09185</name>
</gene>
<evidence type="ECO:0000313" key="7">
    <source>
        <dbReference type="EMBL" id="MBI4596528.1"/>
    </source>
</evidence>
<feature type="transmembrane region" description="Helical" evidence="6">
    <location>
        <begin position="27"/>
        <end position="46"/>
    </location>
</feature>
<evidence type="ECO:0000256" key="2">
    <source>
        <dbReference type="ARBA" id="ARBA00022475"/>
    </source>
</evidence>
<keyword evidence="2" id="KW-1003">Cell membrane</keyword>
<feature type="transmembrane region" description="Helical" evidence="6">
    <location>
        <begin position="203"/>
        <end position="228"/>
    </location>
</feature>
<keyword evidence="4 6" id="KW-1133">Transmembrane helix</keyword>
<dbReference type="GO" id="GO:0005886">
    <property type="term" value="C:plasma membrane"/>
    <property type="evidence" value="ECO:0007669"/>
    <property type="project" value="UniProtKB-SubCell"/>
</dbReference>
<feature type="transmembrane region" description="Helical" evidence="6">
    <location>
        <begin position="154"/>
        <end position="173"/>
    </location>
</feature>
<feature type="transmembrane region" description="Helical" evidence="6">
    <location>
        <begin position="240"/>
        <end position="262"/>
    </location>
</feature>
<protein>
    <submittedName>
        <fullName evidence="7">Branched-chain amino acid ABC transporter permease</fullName>
    </submittedName>
</protein>
<comment type="subcellular location">
    <subcellularLocation>
        <location evidence="1">Cell membrane</location>
        <topology evidence="1">Multi-pass membrane protein</topology>
    </subcellularLocation>
</comment>
<evidence type="ECO:0000256" key="1">
    <source>
        <dbReference type="ARBA" id="ARBA00004651"/>
    </source>
</evidence>
<reference evidence="7" key="1">
    <citation type="submission" date="2020-07" db="EMBL/GenBank/DDBJ databases">
        <title>Huge and variable diversity of episymbiotic CPR bacteria and DPANN archaea in groundwater ecosystems.</title>
        <authorList>
            <person name="He C.Y."/>
            <person name="Keren R."/>
            <person name="Whittaker M."/>
            <person name="Farag I.F."/>
            <person name="Doudna J."/>
            <person name="Cate J.H.D."/>
            <person name="Banfield J.F."/>
        </authorList>
    </citation>
    <scope>NUCLEOTIDE SEQUENCE</scope>
    <source>
        <strain evidence="7">NC_groundwater_1482_Ag_S-0.65um_47_24</strain>
    </source>
</reference>
<evidence type="ECO:0000313" key="8">
    <source>
        <dbReference type="Proteomes" id="UP000772181"/>
    </source>
</evidence>
<dbReference type="AlphaFoldDB" id="A0A933GND3"/>
<dbReference type="Proteomes" id="UP000772181">
    <property type="component" value="Unassembled WGS sequence"/>
</dbReference>
<feature type="transmembrane region" description="Helical" evidence="6">
    <location>
        <begin position="77"/>
        <end position="99"/>
    </location>
</feature>
<organism evidence="7 8">
    <name type="scientific">Tectimicrobiota bacterium</name>
    <dbReference type="NCBI Taxonomy" id="2528274"/>
    <lineage>
        <taxon>Bacteria</taxon>
        <taxon>Pseudomonadati</taxon>
        <taxon>Nitrospinota/Tectimicrobiota group</taxon>
        <taxon>Candidatus Tectimicrobiota</taxon>
    </lineage>
</organism>
<keyword evidence="5 6" id="KW-0472">Membrane</keyword>
<dbReference type="PANTHER" id="PTHR30482">
    <property type="entry name" value="HIGH-AFFINITY BRANCHED-CHAIN AMINO ACID TRANSPORT SYSTEM PERMEASE"/>
    <property type="match status" value="1"/>
</dbReference>
<dbReference type="PANTHER" id="PTHR30482:SF20">
    <property type="entry name" value="HIGH-AFFINITY BRANCHED-CHAIN AMINO ACID TRANSPORT SYSTEM PERMEASE PROTEIN LIVM"/>
    <property type="match status" value="1"/>
</dbReference>
<feature type="transmembrane region" description="Helical" evidence="6">
    <location>
        <begin position="106"/>
        <end position="122"/>
    </location>
</feature>
<name>A0A933GND3_UNCTE</name>
<evidence type="ECO:0000256" key="3">
    <source>
        <dbReference type="ARBA" id="ARBA00022692"/>
    </source>
</evidence>
<accession>A0A933GND3</accession>
<dbReference type="InterPro" id="IPR043428">
    <property type="entry name" value="LivM-like"/>
</dbReference>
<comment type="caution">
    <text evidence="7">The sequence shown here is derived from an EMBL/GenBank/DDBJ whole genome shotgun (WGS) entry which is preliminary data.</text>
</comment>
<dbReference type="EMBL" id="JACQWF010000401">
    <property type="protein sequence ID" value="MBI4596528.1"/>
    <property type="molecule type" value="Genomic_DNA"/>
</dbReference>
<proteinExistence type="predicted"/>
<dbReference type="CDD" id="cd06581">
    <property type="entry name" value="TM_PBP1_LivM_like"/>
    <property type="match status" value="1"/>
</dbReference>
<feature type="transmembrane region" description="Helical" evidence="6">
    <location>
        <begin position="274"/>
        <end position="291"/>
    </location>
</feature>
<evidence type="ECO:0000256" key="4">
    <source>
        <dbReference type="ARBA" id="ARBA00022989"/>
    </source>
</evidence>
<feature type="transmembrane region" description="Helical" evidence="6">
    <location>
        <begin position="5"/>
        <end position="21"/>
    </location>
</feature>
<evidence type="ECO:0000256" key="5">
    <source>
        <dbReference type="ARBA" id="ARBA00023136"/>
    </source>
</evidence>
<dbReference type="GO" id="GO:0015658">
    <property type="term" value="F:branched-chain amino acid transmembrane transporter activity"/>
    <property type="evidence" value="ECO:0007669"/>
    <property type="project" value="InterPro"/>
</dbReference>